<keyword evidence="5 13" id="KW-0418">Kinase</keyword>
<evidence type="ECO:0000256" key="1">
    <source>
        <dbReference type="ARBA" id="ARBA00012513"/>
    </source>
</evidence>
<accession>A0A8E6B6V3</accession>
<dbReference type="InterPro" id="IPR003607">
    <property type="entry name" value="HD/PDEase_dom"/>
</dbReference>
<feature type="coiled-coil region" evidence="9">
    <location>
        <begin position="523"/>
        <end position="554"/>
    </location>
</feature>
<keyword evidence="14" id="KW-1185">Reference proteome</keyword>
<dbReference type="Pfam" id="PF00069">
    <property type="entry name" value="Pkinase"/>
    <property type="match status" value="1"/>
</dbReference>
<gene>
    <name evidence="13" type="ORF">KIH39_03435</name>
</gene>
<dbReference type="PANTHER" id="PTHR45228:SF8">
    <property type="entry name" value="TWO-COMPONENT RESPONSE REGULATOR-RELATED"/>
    <property type="match status" value="1"/>
</dbReference>
<dbReference type="PROSITE" id="PS50110">
    <property type="entry name" value="RESPONSE_REGULATORY"/>
    <property type="match status" value="1"/>
</dbReference>
<dbReference type="GO" id="GO:0005524">
    <property type="term" value="F:ATP binding"/>
    <property type="evidence" value="ECO:0007669"/>
    <property type="project" value="UniProtKB-UniRule"/>
</dbReference>
<evidence type="ECO:0000259" key="12">
    <source>
        <dbReference type="PROSITE" id="PS51832"/>
    </source>
</evidence>
<organism evidence="13 14">
    <name type="scientific">Telmatocola sphagniphila</name>
    <dbReference type="NCBI Taxonomy" id="1123043"/>
    <lineage>
        <taxon>Bacteria</taxon>
        <taxon>Pseudomonadati</taxon>
        <taxon>Planctomycetota</taxon>
        <taxon>Planctomycetia</taxon>
        <taxon>Gemmatales</taxon>
        <taxon>Gemmataceae</taxon>
    </lineage>
</organism>
<dbReference type="InterPro" id="IPR001789">
    <property type="entry name" value="Sig_transdc_resp-reg_receiver"/>
</dbReference>
<dbReference type="FunFam" id="1.10.510.10:FF:000021">
    <property type="entry name" value="Serine/threonine protein kinase"/>
    <property type="match status" value="1"/>
</dbReference>
<evidence type="ECO:0000256" key="8">
    <source>
        <dbReference type="PROSITE-ProRule" id="PRU10141"/>
    </source>
</evidence>
<dbReference type="InterPro" id="IPR000719">
    <property type="entry name" value="Prot_kinase_dom"/>
</dbReference>
<dbReference type="SMART" id="SM00471">
    <property type="entry name" value="HDc"/>
    <property type="match status" value="1"/>
</dbReference>
<keyword evidence="7" id="KW-0597">Phosphoprotein</keyword>
<dbReference type="SUPFAM" id="SSF109604">
    <property type="entry name" value="HD-domain/PDEase-like"/>
    <property type="match status" value="1"/>
</dbReference>
<dbReference type="PROSITE" id="PS50011">
    <property type="entry name" value="PROTEIN_KINASE_DOM"/>
    <property type="match status" value="1"/>
</dbReference>
<feature type="binding site" evidence="8">
    <location>
        <position position="137"/>
    </location>
    <ligand>
        <name>ATP</name>
        <dbReference type="ChEBI" id="CHEBI:30616"/>
    </ligand>
</feature>
<dbReference type="SUPFAM" id="SSF52172">
    <property type="entry name" value="CheY-like"/>
    <property type="match status" value="1"/>
</dbReference>
<dbReference type="GO" id="GO:0000160">
    <property type="term" value="P:phosphorelay signal transduction system"/>
    <property type="evidence" value="ECO:0007669"/>
    <property type="project" value="InterPro"/>
</dbReference>
<dbReference type="AlphaFoldDB" id="A0A8E6B6V3"/>
<dbReference type="InterPro" id="IPR008271">
    <property type="entry name" value="Ser/Thr_kinase_AS"/>
</dbReference>
<dbReference type="SUPFAM" id="SSF56112">
    <property type="entry name" value="Protein kinase-like (PK-like)"/>
    <property type="match status" value="1"/>
</dbReference>
<dbReference type="CDD" id="cd14014">
    <property type="entry name" value="STKc_PknB_like"/>
    <property type="match status" value="1"/>
</dbReference>
<dbReference type="EMBL" id="CP074694">
    <property type="protein sequence ID" value="QVL32982.1"/>
    <property type="molecule type" value="Genomic_DNA"/>
</dbReference>
<name>A0A8E6B6V3_9BACT</name>
<evidence type="ECO:0000256" key="4">
    <source>
        <dbReference type="ARBA" id="ARBA00022741"/>
    </source>
</evidence>
<dbReference type="Gene3D" id="3.40.50.2300">
    <property type="match status" value="1"/>
</dbReference>
<evidence type="ECO:0000256" key="3">
    <source>
        <dbReference type="ARBA" id="ARBA00022679"/>
    </source>
</evidence>
<evidence type="ECO:0000256" key="5">
    <source>
        <dbReference type="ARBA" id="ARBA00022777"/>
    </source>
</evidence>
<keyword evidence="2" id="KW-0723">Serine/threonine-protein kinase</keyword>
<dbReference type="CDD" id="cd00077">
    <property type="entry name" value="HDc"/>
    <property type="match status" value="1"/>
</dbReference>
<dbReference type="InterPro" id="IPR052020">
    <property type="entry name" value="Cyclic_di-GMP/3'3'-cGAMP_PDE"/>
</dbReference>
<evidence type="ECO:0000259" key="11">
    <source>
        <dbReference type="PROSITE" id="PS50110"/>
    </source>
</evidence>
<dbReference type="Gene3D" id="3.30.200.20">
    <property type="entry name" value="Phosphorylase Kinase, domain 1"/>
    <property type="match status" value="1"/>
</dbReference>
<dbReference type="InterPro" id="IPR017441">
    <property type="entry name" value="Protein_kinase_ATP_BS"/>
</dbReference>
<dbReference type="InterPro" id="IPR037522">
    <property type="entry name" value="HD_GYP_dom"/>
</dbReference>
<keyword evidence="9" id="KW-0175">Coiled coil</keyword>
<evidence type="ECO:0000256" key="6">
    <source>
        <dbReference type="ARBA" id="ARBA00022840"/>
    </source>
</evidence>
<dbReference type="SMART" id="SM00448">
    <property type="entry name" value="REC"/>
    <property type="match status" value="1"/>
</dbReference>
<proteinExistence type="predicted"/>
<evidence type="ECO:0000313" key="14">
    <source>
        <dbReference type="Proteomes" id="UP000676194"/>
    </source>
</evidence>
<dbReference type="InterPro" id="IPR011009">
    <property type="entry name" value="Kinase-like_dom_sf"/>
</dbReference>
<dbReference type="RefSeq" id="WP_213497872.1">
    <property type="nucleotide sequence ID" value="NZ_CP074694.1"/>
</dbReference>
<protein>
    <recommendedName>
        <fullName evidence="1">non-specific serine/threonine protein kinase</fullName>
        <ecNumber evidence="1">2.7.11.1</ecNumber>
    </recommendedName>
</protein>
<dbReference type="Pfam" id="PF13487">
    <property type="entry name" value="HD_5"/>
    <property type="match status" value="1"/>
</dbReference>
<evidence type="ECO:0000256" key="2">
    <source>
        <dbReference type="ARBA" id="ARBA00022527"/>
    </source>
</evidence>
<evidence type="ECO:0000313" key="13">
    <source>
        <dbReference type="EMBL" id="QVL32982.1"/>
    </source>
</evidence>
<keyword evidence="3" id="KW-0808">Transferase</keyword>
<dbReference type="EC" id="2.7.11.1" evidence="1"/>
<feature type="domain" description="Protein kinase" evidence="10">
    <location>
        <begin position="108"/>
        <end position="376"/>
    </location>
</feature>
<dbReference type="KEGG" id="tsph:KIH39_03435"/>
<dbReference type="PROSITE" id="PS00108">
    <property type="entry name" value="PROTEIN_KINASE_ST"/>
    <property type="match status" value="1"/>
</dbReference>
<dbReference type="PROSITE" id="PS00107">
    <property type="entry name" value="PROTEIN_KINASE_ATP"/>
    <property type="match status" value="1"/>
</dbReference>
<keyword evidence="4 8" id="KW-0547">Nucleotide-binding</keyword>
<feature type="domain" description="Response regulatory" evidence="11">
    <location>
        <begin position="405"/>
        <end position="521"/>
    </location>
</feature>
<dbReference type="SMART" id="SM00220">
    <property type="entry name" value="S_TKc"/>
    <property type="match status" value="1"/>
</dbReference>
<dbReference type="CDD" id="cd00156">
    <property type="entry name" value="REC"/>
    <property type="match status" value="1"/>
</dbReference>
<keyword evidence="6 8" id="KW-0067">ATP-binding</keyword>
<evidence type="ECO:0000256" key="7">
    <source>
        <dbReference type="PROSITE-ProRule" id="PRU00169"/>
    </source>
</evidence>
<feature type="modified residue" description="4-aspartylphosphate" evidence="7">
    <location>
        <position position="454"/>
    </location>
</feature>
<dbReference type="GO" id="GO:0004674">
    <property type="term" value="F:protein serine/threonine kinase activity"/>
    <property type="evidence" value="ECO:0007669"/>
    <property type="project" value="UniProtKB-KW"/>
</dbReference>
<dbReference type="PANTHER" id="PTHR45228">
    <property type="entry name" value="CYCLIC DI-GMP PHOSPHODIESTERASE TM_0186-RELATED"/>
    <property type="match status" value="1"/>
</dbReference>
<dbReference type="InterPro" id="IPR011006">
    <property type="entry name" value="CheY-like_superfamily"/>
</dbReference>
<dbReference type="PROSITE" id="PS51832">
    <property type="entry name" value="HD_GYP"/>
    <property type="match status" value="1"/>
</dbReference>
<feature type="domain" description="HD-GYP" evidence="12">
    <location>
        <begin position="555"/>
        <end position="766"/>
    </location>
</feature>
<dbReference type="Gene3D" id="1.10.3210.10">
    <property type="entry name" value="Hypothetical protein af1432"/>
    <property type="match status" value="1"/>
</dbReference>
<evidence type="ECO:0000259" key="10">
    <source>
        <dbReference type="PROSITE" id="PS50011"/>
    </source>
</evidence>
<dbReference type="Gene3D" id="1.10.510.10">
    <property type="entry name" value="Transferase(Phosphotransferase) domain 1"/>
    <property type="match status" value="1"/>
</dbReference>
<reference evidence="13" key="1">
    <citation type="submission" date="2021-05" db="EMBL/GenBank/DDBJ databases">
        <title>Complete genome sequence of the cellulolytic planctomycete Telmatocola sphagniphila SP2T and characterization of the first cellulase from planctomycetes.</title>
        <authorList>
            <person name="Rakitin A.L."/>
            <person name="Beletsky A.V."/>
            <person name="Naumoff D.G."/>
            <person name="Kulichevskaya I.S."/>
            <person name="Mardanov A.V."/>
            <person name="Ravin N.V."/>
            <person name="Dedysh S.N."/>
        </authorList>
    </citation>
    <scope>NUCLEOTIDE SEQUENCE</scope>
    <source>
        <strain evidence="13">SP2T</strain>
    </source>
</reference>
<dbReference type="Proteomes" id="UP000676194">
    <property type="component" value="Chromosome"/>
</dbReference>
<dbReference type="Pfam" id="PF00072">
    <property type="entry name" value="Response_reg"/>
    <property type="match status" value="1"/>
</dbReference>
<sequence length="766" mass="85481">MQKTVTGSGGATLNFENEIKPMQRPVDPYEKAPPLEFRARDYLHDLLDENIVMADDWKNLPSHDQEAVFSSRTVDALLRNMMRFGLINKFQSERLRSGRRFGLVINSYRILGHLGSGGMGVIYVGEHIRMRYRVAIKTLNWSRKIDEQMVSRFYAEVRAVGELQHPNIVSALDAGSIPNPDPEMPELHYFVMEYLAGQDLDSLVRKKGPLSVDQACKMAHQVADALAEAHRNNLVHRDIKPSNILLTFAGVAKVLDFGLARNLGERMTLPGTILGTVGYMSPEQAQDASSVDGRSDLYGLGATLYWCLTGKDPFPVGEEPAQDLIHRLTQPPPSIRKINPSLPQELDELIQKMMQVHPEDRLGDAKEVMKLLMPFQHACVDQLLPEKKIGKKPKTMDQGGAQQRRVLVVDDDKNIRSFSKMILQGDGCICDEAEDGAQALEKLTLTPYDLVLLDINMPNMNGTAALRQIRQTCTIPNLKIMMFSGDSQVDDLAKLLVDGADDFLHKPFSVIQFRSRVKTALRHKEAQDRADFLNRQLLNANAKLEQNLLEQNSDLVLMRNTLILTLADLVEGKCAGTKNHLRRIQAYARVLGEKAMASPHFSGQIDEAFLQALEACSPLHDIGNAALPDHILLKPGKLVQDELIQMQAHTVIGADTLKKIAHYECFSQGFLQMAVDIARHHHERFDGSGYPDGLSGMAIPLSARIVAIADVYDALRCAKTYKPAIQHNTAVKSMVDCSPGQFDPNLLDIFHDCSSEFEKIFKSLSE</sequence>
<evidence type="ECO:0000256" key="9">
    <source>
        <dbReference type="SAM" id="Coils"/>
    </source>
</evidence>